<dbReference type="SMART" id="SM00382">
    <property type="entry name" value="AAA"/>
    <property type="match status" value="1"/>
</dbReference>
<keyword evidence="2" id="KW-0813">Transport</keyword>
<dbReference type="RefSeq" id="WP_345453915.1">
    <property type="nucleotide sequence ID" value="NZ_BAABKG010000001.1"/>
</dbReference>
<evidence type="ECO:0000259" key="6">
    <source>
        <dbReference type="PROSITE" id="PS50893"/>
    </source>
</evidence>
<feature type="region of interest" description="Disordered" evidence="5">
    <location>
        <begin position="208"/>
        <end position="250"/>
    </location>
</feature>
<dbReference type="PROSITE" id="PS50893">
    <property type="entry name" value="ABC_TRANSPORTER_2"/>
    <property type="match status" value="1"/>
</dbReference>
<organism evidence="7 8">
    <name type="scientific">Nocardioides marinquilinus</name>
    <dbReference type="NCBI Taxonomy" id="1210400"/>
    <lineage>
        <taxon>Bacteria</taxon>
        <taxon>Bacillati</taxon>
        <taxon>Actinomycetota</taxon>
        <taxon>Actinomycetes</taxon>
        <taxon>Propionibacteriales</taxon>
        <taxon>Nocardioidaceae</taxon>
        <taxon>Nocardioides</taxon>
    </lineage>
</organism>
<comment type="similarity">
    <text evidence="1">Belongs to the ABC transporter superfamily.</text>
</comment>
<comment type="caution">
    <text evidence="7">The sequence shown here is derived from an EMBL/GenBank/DDBJ whole genome shotgun (WGS) entry which is preliminary data.</text>
</comment>
<dbReference type="Pfam" id="PF00005">
    <property type="entry name" value="ABC_tran"/>
    <property type="match status" value="1"/>
</dbReference>
<dbReference type="InterPro" id="IPR047748">
    <property type="entry name" value="AztA-like"/>
</dbReference>
<reference evidence="8" key="1">
    <citation type="journal article" date="2019" name="Int. J. Syst. Evol. Microbiol.">
        <title>The Global Catalogue of Microorganisms (GCM) 10K type strain sequencing project: providing services to taxonomists for standard genome sequencing and annotation.</title>
        <authorList>
            <consortium name="The Broad Institute Genomics Platform"/>
            <consortium name="The Broad Institute Genome Sequencing Center for Infectious Disease"/>
            <person name="Wu L."/>
            <person name="Ma J."/>
        </authorList>
    </citation>
    <scope>NUCLEOTIDE SEQUENCE [LARGE SCALE GENOMIC DNA]</scope>
    <source>
        <strain evidence="8">JCM 18459</strain>
    </source>
</reference>
<sequence length="250" mass="26111">MTTSHQPAALLERVDVVLDGHPALVGVDLAVPAGRLTVLTGPNGAGKSTLLEVIAGTRPVTAGRVRRDVDRVAFVPQRAATSDRLPVTVREVVTVGAWGEAGLWRPVGRDRRRRVAEALDLLGLGPLARRPFGELSGGERQRTLLAQGLARGADLLLLDEPTTGLDAATSERIRDAVVAQVARGITVVGVSHDPAVVALADHRVELSEGRLVDAPTPPARQGAPADDPSTGSTDAGRHNVGRPAEISRTG</sequence>
<dbReference type="GO" id="GO:0005524">
    <property type="term" value="F:ATP binding"/>
    <property type="evidence" value="ECO:0007669"/>
    <property type="project" value="UniProtKB-KW"/>
</dbReference>
<gene>
    <name evidence="7" type="primary">aztA</name>
    <name evidence="7" type="ORF">GCM10023340_03700</name>
</gene>
<dbReference type="InterPro" id="IPR050153">
    <property type="entry name" value="Metal_Ion_Import_ABC"/>
</dbReference>
<evidence type="ECO:0000256" key="1">
    <source>
        <dbReference type="ARBA" id="ARBA00005417"/>
    </source>
</evidence>
<dbReference type="InterPro" id="IPR027417">
    <property type="entry name" value="P-loop_NTPase"/>
</dbReference>
<dbReference type="InterPro" id="IPR003439">
    <property type="entry name" value="ABC_transporter-like_ATP-bd"/>
</dbReference>
<keyword evidence="4 7" id="KW-0067">ATP-binding</keyword>
<evidence type="ECO:0000256" key="2">
    <source>
        <dbReference type="ARBA" id="ARBA00022448"/>
    </source>
</evidence>
<dbReference type="SUPFAM" id="SSF52540">
    <property type="entry name" value="P-loop containing nucleoside triphosphate hydrolases"/>
    <property type="match status" value="1"/>
</dbReference>
<feature type="domain" description="ABC transporter" evidence="6">
    <location>
        <begin position="9"/>
        <end position="233"/>
    </location>
</feature>
<evidence type="ECO:0000256" key="3">
    <source>
        <dbReference type="ARBA" id="ARBA00022741"/>
    </source>
</evidence>
<evidence type="ECO:0000256" key="5">
    <source>
        <dbReference type="SAM" id="MobiDB-lite"/>
    </source>
</evidence>
<keyword evidence="3" id="KW-0547">Nucleotide-binding</keyword>
<dbReference type="PANTHER" id="PTHR42734">
    <property type="entry name" value="METAL TRANSPORT SYSTEM ATP-BINDING PROTEIN TM_0124-RELATED"/>
    <property type="match status" value="1"/>
</dbReference>
<proteinExistence type="inferred from homology"/>
<dbReference type="NCBIfam" id="NF040873">
    <property type="entry name" value="AztA"/>
    <property type="match status" value="1"/>
</dbReference>
<accession>A0ABP9P6I7</accession>
<name>A0ABP9P6I7_9ACTN</name>
<evidence type="ECO:0000313" key="8">
    <source>
        <dbReference type="Proteomes" id="UP001500221"/>
    </source>
</evidence>
<protein>
    <submittedName>
        <fullName evidence="7">Zinc ABC transporter ATP-binding protein AztA</fullName>
    </submittedName>
</protein>
<dbReference type="Proteomes" id="UP001500221">
    <property type="component" value="Unassembled WGS sequence"/>
</dbReference>
<evidence type="ECO:0000313" key="7">
    <source>
        <dbReference type="EMBL" id="GAA5141646.1"/>
    </source>
</evidence>
<keyword evidence="8" id="KW-1185">Reference proteome</keyword>
<dbReference type="EMBL" id="BAABKG010000001">
    <property type="protein sequence ID" value="GAA5141646.1"/>
    <property type="molecule type" value="Genomic_DNA"/>
</dbReference>
<evidence type="ECO:0000256" key="4">
    <source>
        <dbReference type="ARBA" id="ARBA00022840"/>
    </source>
</evidence>
<dbReference type="PANTHER" id="PTHR42734:SF5">
    <property type="entry name" value="IRON TRANSPORT SYSTEM ATP-BINDING PROTEIN HI_0361-RELATED"/>
    <property type="match status" value="1"/>
</dbReference>
<dbReference type="Gene3D" id="3.40.50.300">
    <property type="entry name" value="P-loop containing nucleotide triphosphate hydrolases"/>
    <property type="match status" value="1"/>
</dbReference>
<dbReference type="InterPro" id="IPR003593">
    <property type="entry name" value="AAA+_ATPase"/>
</dbReference>